<dbReference type="SUPFAM" id="SSF55486">
    <property type="entry name" value="Metalloproteases ('zincins'), catalytic domain"/>
    <property type="match status" value="1"/>
</dbReference>
<feature type="transmembrane region" description="Helical" evidence="1">
    <location>
        <begin position="6"/>
        <end position="24"/>
    </location>
</feature>
<gene>
    <name evidence="2" type="ORF">MNBD_GAMMA12-1187</name>
</gene>
<dbReference type="EMBL" id="UOFL01000146">
    <property type="protein sequence ID" value="VAW78270.1"/>
    <property type="molecule type" value="Genomic_DNA"/>
</dbReference>
<dbReference type="CDD" id="cd20169">
    <property type="entry name" value="Peptidase_M90_mtfA"/>
    <property type="match status" value="1"/>
</dbReference>
<name>A0A3B0YNN1_9ZZZZ</name>
<dbReference type="Pfam" id="PF06167">
    <property type="entry name" value="Peptidase_M90"/>
    <property type="match status" value="1"/>
</dbReference>
<dbReference type="InterPro" id="IPR042252">
    <property type="entry name" value="MtfA_N"/>
</dbReference>
<dbReference type="GO" id="GO:0004177">
    <property type="term" value="F:aminopeptidase activity"/>
    <property type="evidence" value="ECO:0007669"/>
    <property type="project" value="TreeGrafter"/>
</dbReference>
<reference evidence="2" key="1">
    <citation type="submission" date="2018-06" db="EMBL/GenBank/DDBJ databases">
        <authorList>
            <person name="Zhirakovskaya E."/>
        </authorList>
    </citation>
    <scope>NUCLEOTIDE SEQUENCE</scope>
</reference>
<accession>A0A3B0YNN1</accession>
<dbReference type="Gene3D" id="1.10.472.150">
    <property type="entry name" value="Glucose-regulated metallo-peptidase M90, N-terminal domain"/>
    <property type="match status" value="1"/>
</dbReference>
<evidence type="ECO:0000313" key="2">
    <source>
        <dbReference type="EMBL" id="VAW78270.1"/>
    </source>
</evidence>
<keyword evidence="1" id="KW-0812">Transmembrane</keyword>
<dbReference type="InterPro" id="IPR024079">
    <property type="entry name" value="MetalloPept_cat_dom_sf"/>
</dbReference>
<keyword evidence="1" id="KW-1133">Transmembrane helix</keyword>
<dbReference type="PANTHER" id="PTHR30164:SF2">
    <property type="entry name" value="PROTEIN MTFA"/>
    <property type="match status" value="1"/>
</dbReference>
<dbReference type="PANTHER" id="PTHR30164">
    <property type="entry name" value="MTFA PEPTIDASE"/>
    <property type="match status" value="1"/>
</dbReference>
<evidence type="ECO:0000256" key="1">
    <source>
        <dbReference type="SAM" id="Phobius"/>
    </source>
</evidence>
<dbReference type="AlphaFoldDB" id="A0A3B0YNN1"/>
<dbReference type="GO" id="GO:0005829">
    <property type="term" value="C:cytosol"/>
    <property type="evidence" value="ECO:0007669"/>
    <property type="project" value="TreeGrafter"/>
</dbReference>
<organism evidence="2">
    <name type="scientific">hydrothermal vent metagenome</name>
    <dbReference type="NCBI Taxonomy" id="652676"/>
    <lineage>
        <taxon>unclassified sequences</taxon>
        <taxon>metagenomes</taxon>
        <taxon>ecological metagenomes</taxon>
    </lineage>
</organism>
<protein>
    <recommendedName>
        <fullName evidence="3">Inner membrane protein</fullName>
    </recommendedName>
</protein>
<dbReference type="Gene3D" id="3.40.390.10">
    <property type="entry name" value="Collagenase (Catalytic Domain)"/>
    <property type="match status" value="1"/>
</dbReference>
<sequence>MLVRDYIVIGILILMMVVWLVFKLQRSAQVKGLMTRKLGYRWTRYLKRNVVLYRDLPSRYYEKIHGYMNVFLHDKKFVGCEGLLITDEIRLTIAAQASILLLYGDNEVYPEFHSIMVYPSAYYVTEDVNVGGGLMSTSKSLRVGESWQSGIVVLAWDEVLNNAQGESPGHNVVIHEFAHRLDQQNSDIEGVPLLDSAALYERWARILGAEFDALVDKLEQGEETVIDSYGATSPAEFFAVVSEMYFAAPKLLVENHLPLYLQLDEFYQLDPVRW</sequence>
<keyword evidence="1" id="KW-0472">Membrane</keyword>
<dbReference type="GO" id="GO:0008237">
    <property type="term" value="F:metallopeptidase activity"/>
    <property type="evidence" value="ECO:0007669"/>
    <property type="project" value="InterPro"/>
</dbReference>
<dbReference type="InterPro" id="IPR010384">
    <property type="entry name" value="MtfA_fam"/>
</dbReference>
<proteinExistence type="predicted"/>
<evidence type="ECO:0008006" key="3">
    <source>
        <dbReference type="Google" id="ProtNLM"/>
    </source>
</evidence>